<keyword evidence="1" id="KW-0732">Signal</keyword>
<dbReference type="GO" id="GO:0006508">
    <property type="term" value="P:proteolysis"/>
    <property type="evidence" value="ECO:0007669"/>
    <property type="project" value="InterPro"/>
</dbReference>
<dbReference type="InterPro" id="IPR008753">
    <property type="entry name" value="Peptidase_M13_N"/>
</dbReference>
<dbReference type="Gene3D" id="3.40.390.10">
    <property type="entry name" value="Collagenase (Catalytic Domain)"/>
    <property type="match status" value="1"/>
</dbReference>
<protein>
    <submittedName>
        <fullName evidence="3">Endothelin-converting enzyme-like 1</fullName>
    </submittedName>
</protein>
<sequence length="296" mass="33653">MKNWKLFVLTSATLLSFVTTYKLLFLCDSEEIIEGTGQTNSAFLENAILFFESSIDESFPQCEDFYKYACQGWFKERVATLKETKAKEATRIFDWTKENHLSISALLDSMPISSPGAEGKLKQFYTSCTTNWRWKALRNYLQKPNDPQERDVSIYDWLYDRLVSLTIDHAKQEALCSLLTHSKFPLLSAKLVREMDIETISSASEISNRVLQTVKQSVKSASDWSPTPISMNTRIGFGSDALLDPNYLNNLYSYLPLDSNDLLGNLEKVDKFNNYLESVPALGNTITAAKQTLHSK</sequence>
<name>A0A226DNS8_FOLCA</name>
<dbReference type="OrthoDB" id="6475849at2759"/>
<feature type="signal peptide" evidence="1">
    <location>
        <begin position="1"/>
        <end position="20"/>
    </location>
</feature>
<dbReference type="InterPro" id="IPR024079">
    <property type="entry name" value="MetalloPept_cat_dom_sf"/>
</dbReference>
<feature type="domain" description="Peptidase M13 N-terminal" evidence="2">
    <location>
        <begin position="62"/>
        <end position="130"/>
    </location>
</feature>
<dbReference type="Proteomes" id="UP000198287">
    <property type="component" value="Unassembled WGS sequence"/>
</dbReference>
<evidence type="ECO:0000313" key="3">
    <source>
        <dbReference type="EMBL" id="OXA46271.1"/>
    </source>
</evidence>
<keyword evidence="4" id="KW-1185">Reference proteome</keyword>
<evidence type="ECO:0000313" key="4">
    <source>
        <dbReference type="Proteomes" id="UP000198287"/>
    </source>
</evidence>
<dbReference type="Pfam" id="PF05649">
    <property type="entry name" value="Peptidase_M13_N"/>
    <property type="match status" value="1"/>
</dbReference>
<proteinExistence type="predicted"/>
<dbReference type="InterPro" id="IPR042089">
    <property type="entry name" value="Peptidase_M13_dom_2"/>
</dbReference>
<accession>A0A226DNS8</accession>
<gene>
    <name evidence="3" type="ORF">Fcan01_18976</name>
</gene>
<dbReference type="GO" id="GO:0008237">
    <property type="term" value="F:metallopeptidase activity"/>
    <property type="evidence" value="ECO:0007669"/>
    <property type="project" value="InterPro"/>
</dbReference>
<dbReference type="SUPFAM" id="SSF55486">
    <property type="entry name" value="Metalloproteases ('zincins'), catalytic domain"/>
    <property type="match status" value="1"/>
</dbReference>
<dbReference type="EMBL" id="LNIX01000016">
    <property type="protein sequence ID" value="OXA46271.1"/>
    <property type="molecule type" value="Genomic_DNA"/>
</dbReference>
<evidence type="ECO:0000256" key="1">
    <source>
        <dbReference type="SAM" id="SignalP"/>
    </source>
</evidence>
<evidence type="ECO:0000259" key="2">
    <source>
        <dbReference type="Pfam" id="PF05649"/>
    </source>
</evidence>
<dbReference type="AlphaFoldDB" id="A0A226DNS8"/>
<comment type="caution">
    <text evidence="3">The sequence shown here is derived from an EMBL/GenBank/DDBJ whole genome shotgun (WGS) entry which is preliminary data.</text>
</comment>
<organism evidence="3 4">
    <name type="scientific">Folsomia candida</name>
    <name type="common">Springtail</name>
    <dbReference type="NCBI Taxonomy" id="158441"/>
    <lineage>
        <taxon>Eukaryota</taxon>
        <taxon>Metazoa</taxon>
        <taxon>Ecdysozoa</taxon>
        <taxon>Arthropoda</taxon>
        <taxon>Hexapoda</taxon>
        <taxon>Collembola</taxon>
        <taxon>Entomobryomorpha</taxon>
        <taxon>Isotomoidea</taxon>
        <taxon>Isotomidae</taxon>
        <taxon>Proisotominae</taxon>
        <taxon>Folsomia</taxon>
    </lineage>
</organism>
<dbReference type="Gene3D" id="1.10.1380.10">
    <property type="entry name" value="Neutral endopeptidase , domain2"/>
    <property type="match status" value="1"/>
</dbReference>
<feature type="chain" id="PRO_5011991080" evidence="1">
    <location>
        <begin position="21"/>
        <end position="296"/>
    </location>
</feature>
<reference evidence="3 4" key="1">
    <citation type="submission" date="2015-12" db="EMBL/GenBank/DDBJ databases">
        <title>The genome of Folsomia candida.</title>
        <authorList>
            <person name="Faddeeva A."/>
            <person name="Derks M.F."/>
            <person name="Anvar Y."/>
            <person name="Smit S."/>
            <person name="Van Straalen N."/>
            <person name="Roelofs D."/>
        </authorList>
    </citation>
    <scope>NUCLEOTIDE SEQUENCE [LARGE SCALE GENOMIC DNA]</scope>
    <source>
        <strain evidence="3 4">VU population</strain>
        <tissue evidence="3">Whole body</tissue>
    </source>
</reference>